<reference evidence="2" key="1">
    <citation type="journal article" date="2023" name="Hortic. Res.">
        <title>A chromosome-level phased genome enabling allele-level studies in sweet orange: a case study on citrus Huanglongbing tolerance.</title>
        <authorList>
            <person name="Wu B."/>
            <person name="Yu Q."/>
            <person name="Deng Z."/>
            <person name="Duan Y."/>
            <person name="Luo F."/>
            <person name="Gmitter F. Jr."/>
        </authorList>
    </citation>
    <scope>NUCLEOTIDE SEQUENCE [LARGE SCALE GENOMIC DNA]</scope>
    <source>
        <strain evidence="2">cv. Valencia</strain>
    </source>
</reference>
<dbReference type="Proteomes" id="UP000829398">
    <property type="component" value="Chromosome 3"/>
</dbReference>
<sequence>MTDNKSWQPTVVKEMQVIWFWPKNGVKKLVEGQKILSFSVTEDYKGKLIGKKIEACLFEWGIERVCAIIVDNASGNDVAIDYVKNQMLMWKNVDALVLRGDYMHVRCCAHILILIVLGGLKELHASIVGIRNAVKYVRSSTSRLKAFKQCVDHVKGPYGTMVLDCITRWNSTYLMLMTALKFREAFERMAEVDKPYEAYFRGEENEKKRVGPPKLEDWEHATRIVRFLKIFYDATLTFSASLSVTSNLCYDSLSALEKSKDVYVHLMASSMREKYDKYWECTEKINKILIIASILDPRCKMDFTKHIFSMIFFDNSAKIEEMVAVMKGLLNSLSDAYSGWNSSPPLPSESFPSGSASSSPHLVDDTDRQQGYLMEHGDDTL</sequence>
<comment type="caution">
    <text evidence="1">The sequence shown here is derived from an EMBL/GenBank/DDBJ whole genome shotgun (WGS) entry which is preliminary data.</text>
</comment>
<protein>
    <submittedName>
        <fullName evidence="1">BED-type domain-containing protein</fullName>
    </submittedName>
</protein>
<keyword evidence="2" id="KW-1185">Reference proteome</keyword>
<gene>
    <name evidence="1" type="ORF">KPL71_008203</name>
</gene>
<dbReference type="EMBL" id="CM039172">
    <property type="protein sequence ID" value="KAH9780746.1"/>
    <property type="molecule type" value="Genomic_DNA"/>
</dbReference>
<evidence type="ECO:0000313" key="2">
    <source>
        <dbReference type="Proteomes" id="UP000829398"/>
    </source>
</evidence>
<proteinExistence type="predicted"/>
<name>A0ACB8M552_CITSI</name>
<evidence type="ECO:0000313" key="1">
    <source>
        <dbReference type="EMBL" id="KAH9780746.1"/>
    </source>
</evidence>
<organism evidence="1 2">
    <name type="scientific">Citrus sinensis</name>
    <name type="common">Sweet orange</name>
    <name type="synonym">Citrus aurantium var. sinensis</name>
    <dbReference type="NCBI Taxonomy" id="2711"/>
    <lineage>
        <taxon>Eukaryota</taxon>
        <taxon>Viridiplantae</taxon>
        <taxon>Streptophyta</taxon>
        <taxon>Embryophyta</taxon>
        <taxon>Tracheophyta</taxon>
        <taxon>Spermatophyta</taxon>
        <taxon>Magnoliopsida</taxon>
        <taxon>eudicotyledons</taxon>
        <taxon>Gunneridae</taxon>
        <taxon>Pentapetalae</taxon>
        <taxon>rosids</taxon>
        <taxon>malvids</taxon>
        <taxon>Sapindales</taxon>
        <taxon>Rutaceae</taxon>
        <taxon>Aurantioideae</taxon>
        <taxon>Citrus</taxon>
    </lineage>
</organism>
<accession>A0ACB8M552</accession>